<dbReference type="PANTHER" id="PTHR42673:SF4">
    <property type="entry name" value="MALEYLACETOACETATE ISOMERASE"/>
    <property type="match status" value="1"/>
</dbReference>
<dbReference type="Pfam" id="PF13409">
    <property type="entry name" value="GST_N_2"/>
    <property type="match status" value="1"/>
</dbReference>
<dbReference type="SUPFAM" id="SSF52833">
    <property type="entry name" value="Thioredoxin-like"/>
    <property type="match status" value="1"/>
</dbReference>
<dbReference type="InterPro" id="IPR036249">
    <property type="entry name" value="Thioredoxin-like_sf"/>
</dbReference>
<gene>
    <name evidence="2" type="ORF">UIB01_05260</name>
</gene>
<dbReference type="GO" id="GO:0004364">
    <property type="term" value="F:glutathione transferase activity"/>
    <property type="evidence" value="ECO:0007669"/>
    <property type="project" value="TreeGrafter"/>
</dbReference>
<dbReference type="PANTHER" id="PTHR42673">
    <property type="entry name" value="MALEYLACETOACETATE ISOMERASE"/>
    <property type="match status" value="1"/>
</dbReference>
<reference evidence="2 3" key="1">
    <citation type="submission" date="2014-03" db="EMBL/GenBank/DDBJ databases">
        <title>Complete genome sequence of Pseudomonas stutzeri 19SMN4.</title>
        <authorList>
            <person name="Brunet-Galmes I."/>
            <person name="Nogales B."/>
            <person name="Busquets A."/>
            <person name="Pena A."/>
            <person name="Gomila M."/>
            <person name="Garcia-Valdes E."/>
            <person name="Lalucat J."/>
            <person name="Bennasar A."/>
            <person name="Bosch R."/>
        </authorList>
    </citation>
    <scope>NUCLEOTIDE SEQUENCE [LARGE SCALE GENOMIC DNA]</scope>
    <source>
        <strain evidence="2 3">19SMN4</strain>
    </source>
</reference>
<dbReference type="InterPro" id="IPR036282">
    <property type="entry name" value="Glutathione-S-Trfase_C_sf"/>
</dbReference>
<dbReference type="Proteomes" id="UP000025238">
    <property type="component" value="Chromosome"/>
</dbReference>
<dbReference type="PATRIC" id="fig|316.97.peg.1068"/>
<proteinExistence type="predicted"/>
<protein>
    <submittedName>
        <fullName evidence="2">Glutathione S-transferase</fullName>
    </submittedName>
</protein>
<dbReference type="SUPFAM" id="SSF47616">
    <property type="entry name" value="GST C-terminal domain-like"/>
    <property type="match status" value="1"/>
</dbReference>
<dbReference type="Gene3D" id="1.20.1050.10">
    <property type="match status" value="1"/>
</dbReference>
<accession>A0A023WQF3</accession>
<dbReference type="GO" id="GO:0006559">
    <property type="term" value="P:L-phenylalanine catabolic process"/>
    <property type="evidence" value="ECO:0007669"/>
    <property type="project" value="TreeGrafter"/>
</dbReference>
<dbReference type="SFLD" id="SFLDS00019">
    <property type="entry name" value="Glutathione_Transferase_(cytos"/>
    <property type="match status" value="1"/>
</dbReference>
<dbReference type="InterPro" id="IPR040079">
    <property type="entry name" value="Glutathione_S-Trfase"/>
</dbReference>
<evidence type="ECO:0000313" key="2">
    <source>
        <dbReference type="EMBL" id="AHY41915.1"/>
    </source>
</evidence>
<dbReference type="PROSITE" id="PS50404">
    <property type="entry name" value="GST_NTER"/>
    <property type="match status" value="1"/>
</dbReference>
<keyword evidence="2" id="KW-0808">Transferase</keyword>
<dbReference type="InterPro" id="IPR004045">
    <property type="entry name" value="Glutathione_S-Trfase_N"/>
</dbReference>
<dbReference type="AlphaFoldDB" id="A0A023WQF3"/>
<dbReference type="CDD" id="cd03043">
    <property type="entry name" value="GST_N_1"/>
    <property type="match status" value="1"/>
</dbReference>
<dbReference type="OrthoDB" id="9799538at2"/>
<evidence type="ECO:0000313" key="3">
    <source>
        <dbReference type="Proteomes" id="UP000025238"/>
    </source>
</evidence>
<dbReference type="KEGG" id="pstu:UIB01_05260"/>
<dbReference type="GO" id="GO:0016034">
    <property type="term" value="F:maleylacetoacetate isomerase activity"/>
    <property type="evidence" value="ECO:0007669"/>
    <property type="project" value="TreeGrafter"/>
</dbReference>
<dbReference type="GO" id="GO:0006749">
    <property type="term" value="P:glutathione metabolic process"/>
    <property type="evidence" value="ECO:0007669"/>
    <property type="project" value="TreeGrafter"/>
</dbReference>
<dbReference type="EMBL" id="CP007509">
    <property type="protein sequence ID" value="AHY41915.1"/>
    <property type="molecule type" value="Genomic_DNA"/>
</dbReference>
<dbReference type="Pfam" id="PF13410">
    <property type="entry name" value="GST_C_2"/>
    <property type="match status" value="1"/>
</dbReference>
<name>A0A023WQF3_STUST</name>
<organism evidence="2 3">
    <name type="scientific">Stutzerimonas stutzeri</name>
    <name type="common">Pseudomonas stutzeri</name>
    <dbReference type="NCBI Taxonomy" id="316"/>
    <lineage>
        <taxon>Bacteria</taxon>
        <taxon>Pseudomonadati</taxon>
        <taxon>Pseudomonadota</taxon>
        <taxon>Gammaproteobacteria</taxon>
        <taxon>Pseudomonadales</taxon>
        <taxon>Pseudomonadaceae</taxon>
        <taxon>Stutzerimonas</taxon>
    </lineage>
</organism>
<dbReference type="Gene3D" id="3.40.30.10">
    <property type="entry name" value="Glutaredoxin"/>
    <property type="match status" value="1"/>
</dbReference>
<feature type="domain" description="GST N-terminal" evidence="1">
    <location>
        <begin position="3"/>
        <end position="83"/>
    </location>
</feature>
<sequence length="210" mass="23407">MALQLVVGDKNYSSWSLRAALAVELSGAACEQVPVSLYRPDSRARLLGYSPTGKVPVLLTEDGPVWDSLAIAEYLAEHFPGAHLWPRERYARALARSICAEMHSGFQALRSHLPMDMARDQALPELPDEVRADIERICAIWSDCRERFGLSGDYLFGQPGIADAFYAPVASRLRSYQVALPAAAASYVETIHRWPAFQCWQQSALQEVRK</sequence>
<dbReference type="CDD" id="cd03194">
    <property type="entry name" value="GST_C_3"/>
    <property type="match status" value="1"/>
</dbReference>
<evidence type="ECO:0000259" key="1">
    <source>
        <dbReference type="PROSITE" id="PS50404"/>
    </source>
</evidence>